<dbReference type="InterPro" id="IPR021810">
    <property type="entry name" value="T1RH-like_C"/>
</dbReference>
<evidence type="ECO:0000313" key="3">
    <source>
        <dbReference type="EMBL" id="KAB6080294.1"/>
    </source>
</evidence>
<evidence type="ECO:0000313" key="8">
    <source>
        <dbReference type="Proteomes" id="UP000474077"/>
    </source>
</evidence>
<name>A0A3E4NBJ1_9BACE</name>
<evidence type="ECO:0000259" key="1">
    <source>
        <dbReference type="Pfam" id="PF11867"/>
    </source>
</evidence>
<evidence type="ECO:0000313" key="4">
    <source>
        <dbReference type="EMBL" id="RGK59962.1"/>
    </source>
</evidence>
<evidence type="ECO:0000313" key="6">
    <source>
        <dbReference type="Proteomes" id="UP000261210"/>
    </source>
</evidence>
<dbReference type="RefSeq" id="WP_083444232.1">
    <property type="nucleotide sequence ID" value="NZ_JAASHA010000005.1"/>
</dbReference>
<dbReference type="Proteomes" id="UP000261210">
    <property type="component" value="Unassembled WGS sequence"/>
</dbReference>
<evidence type="ECO:0000259" key="2">
    <source>
        <dbReference type="Pfam" id="PF17761"/>
    </source>
</evidence>
<gene>
    <name evidence="5" type="ORF">DW027_25665</name>
    <name evidence="4" type="ORF">DXD03_16370</name>
    <name evidence="3" type="ORF">GA560_17275</name>
</gene>
<proteinExistence type="predicted"/>
<dbReference type="PANTHER" id="PTHR30547:SF5">
    <property type="entry name" value="NUCLEASE YHCG-RELATED"/>
    <property type="match status" value="1"/>
</dbReference>
<evidence type="ECO:0000313" key="7">
    <source>
        <dbReference type="Proteomes" id="UP000284495"/>
    </source>
</evidence>
<feature type="domain" description="YhcG N-terminal" evidence="2">
    <location>
        <begin position="24"/>
        <end position="170"/>
    </location>
</feature>
<dbReference type="Pfam" id="PF17761">
    <property type="entry name" value="DUF1016_N"/>
    <property type="match status" value="1"/>
</dbReference>
<dbReference type="Proteomes" id="UP000284495">
    <property type="component" value="Unassembled WGS sequence"/>
</dbReference>
<dbReference type="Pfam" id="PF11867">
    <property type="entry name" value="T1RH-like_C"/>
    <property type="match status" value="1"/>
</dbReference>
<comment type="caution">
    <text evidence="4">The sequence shown here is derived from an EMBL/GenBank/DDBJ whole genome shotgun (WGS) entry which is preliminary data.</text>
</comment>
<dbReference type="InterPro" id="IPR041527">
    <property type="entry name" value="YhcG_N"/>
</dbReference>
<protein>
    <submittedName>
        <fullName evidence="4">DUF1016 family protein</fullName>
    </submittedName>
</protein>
<dbReference type="EMBL" id="QSQU01000024">
    <property type="protein sequence ID" value="RGK59962.1"/>
    <property type="molecule type" value="Genomic_DNA"/>
</dbReference>
<reference evidence="6 7" key="1">
    <citation type="submission" date="2018-08" db="EMBL/GenBank/DDBJ databases">
        <title>A genome reference for cultivated species of the human gut microbiota.</title>
        <authorList>
            <person name="Zou Y."/>
            <person name="Xue W."/>
            <person name="Luo G."/>
        </authorList>
    </citation>
    <scope>NUCLEOTIDE SEQUENCE [LARGE SCALE GENOMIC DNA]</scope>
    <source>
        <strain evidence="5 7">AF38-2</strain>
        <strain evidence="4 6">TF10-34</strain>
    </source>
</reference>
<sequence>MNKSINILDKEYLQWVKDLCGRYRQSQIKAAVKVNVEQLKFNWLLGRDIVELHVEERWGESVITQLSKDLREAIPNAAGLSKSNIYYCRKFYLLYKDALKTFHQLGGKNETELFHQVGGIFEVPWRHHCLIMDKVKDDIDKALFYVHQTVENGWSRSMLLNFISTDLYERQGKALTNFTKTLPDAMSDLAQELSKDPYNFAFTGITGRYNERLLKDALLTSKSKPEYYCSDGIAWITPKDLSILKAKFSIDWQKKKSARAGMRRMIKRLLKKYKYPPEEAENALETVIHQCEQWTDNDSDNYNSLLNETRKYDFHNETYPPMAADERVEYYTPKNNNKNTLL</sequence>
<reference evidence="3 8" key="2">
    <citation type="journal article" date="2019" name="Nat. Med.">
        <title>A library of human gut bacterial isolates paired with longitudinal multiomics data enables mechanistic microbiome research.</title>
        <authorList>
            <person name="Poyet M."/>
            <person name="Groussin M."/>
            <person name="Gibbons S.M."/>
            <person name="Avila-Pacheco J."/>
            <person name="Jiang X."/>
            <person name="Kearney S.M."/>
            <person name="Perrotta A.R."/>
            <person name="Berdy B."/>
            <person name="Zhao S."/>
            <person name="Lieberman T.D."/>
            <person name="Swanson P.K."/>
            <person name="Smith M."/>
            <person name="Roesemann S."/>
            <person name="Alexander J.E."/>
            <person name="Rich S.A."/>
            <person name="Livny J."/>
            <person name="Vlamakis H."/>
            <person name="Clish C."/>
            <person name="Bullock K."/>
            <person name="Deik A."/>
            <person name="Scott J."/>
            <person name="Pierce K.A."/>
            <person name="Xavier R.J."/>
            <person name="Alm E.J."/>
        </authorList>
    </citation>
    <scope>NUCLEOTIDE SEQUENCE [LARGE SCALE GENOMIC DNA]</scope>
    <source>
        <strain evidence="3 8">BIOML-A73</strain>
    </source>
</reference>
<evidence type="ECO:0000313" key="5">
    <source>
        <dbReference type="EMBL" id="RHL31965.1"/>
    </source>
</evidence>
<feature type="domain" description="Type I restriction enzyme HindI endonuclease subunit-like C-terminal" evidence="1">
    <location>
        <begin position="188"/>
        <end position="295"/>
    </location>
</feature>
<accession>A0A3E4NBJ1</accession>
<dbReference type="Proteomes" id="UP000474077">
    <property type="component" value="Unassembled WGS sequence"/>
</dbReference>
<dbReference type="InterPro" id="IPR053148">
    <property type="entry name" value="PD-DEXK-like_domain"/>
</dbReference>
<organism evidence="4 6">
    <name type="scientific">Bacteroides xylanisolvens</name>
    <dbReference type="NCBI Taxonomy" id="371601"/>
    <lineage>
        <taxon>Bacteria</taxon>
        <taxon>Pseudomonadati</taxon>
        <taxon>Bacteroidota</taxon>
        <taxon>Bacteroidia</taxon>
        <taxon>Bacteroidales</taxon>
        <taxon>Bacteroidaceae</taxon>
        <taxon>Bacteroides</taxon>
    </lineage>
</organism>
<dbReference type="EMBL" id="QROO01000055">
    <property type="protein sequence ID" value="RHL31965.1"/>
    <property type="molecule type" value="Genomic_DNA"/>
</dbReference>
<dbReference type="EMBL" id="WDER01000055">
    <property type="protein sequence ID" value="KAB6080294.1"/>
    <property type="molecule type" value="Genomic_DNA"/>
</dbReference>
<dbReference type="PANTHER" id="PTHR30547">
    <property type="entry name" value="UNCHARACTERIZED PROTEIN YHCG-RELATED"/>
    <property type="match status" value="1"/>
</dbReference>
<dbReference type="AlphaFoldDB" id="A0A3E4NBJ1"/>